<feature type="domain" description="ER-bound oxygenase mpaB/mpaB'/Rubber oxygenase catalytic" evidence="1">
    <location>
        <begin position="48"/>
        <end position="213"/>
    </location>
</feature>
<comment type="caution">
    <text evidence="2">The sequence shown here is derived from an EMBL/GenBank/DDBJ whole genome shotgun (WGS) entry which is preliminary data.</text>
</comment>
<dbReference type="Proteomes" id="UP000293331">
    <property type="component" value="Unassembled WGS sequence"/>
</dbReference>
<evidence type="ECO:0000259" key="1">
    <source>
        <dbReference type="Pfam" id="PF09995"/>
    </source>
</evidence>
<dbReference type="OrthoDB" id="5498485at2"/>
<dbReference type="RefSeq" id="WP_129876462.1">
    <property type="nucleotide sequence ID" value="NZ_SEWG01000003.1"/>
</dbReference>
<accession>A0A4Q5LN84</accession>
<name>A0A4Q5LN84_9SPHI</name>
<reference evidence="2 3" key="1">
    <citation type="submission" date="2019-02" db="EMBL/GenBank/DDBJ databases">
        <title>Bacterial novel species Mucilaginibacter sp. 17JY9-4 isolated from soil.</title>
        <authorList>
            <person name="Jung H.-Y."/>
        </authorList>
    </citation>
    <scope>NUCLEOTIDE SEQUENCE [LARGE SCALE GENOMIC DNA]</scope>
    <source>
        <strain evidence="2 3">17JY9-4</strain>
    </source>
</reference>
<evidence type="ECO:0000313" key="2">
    <source>
        <dbReference type="EMBL" id="RYU90913.1"/>
    </source>
</evidence>
<dbReference type="EMBL" id="SEWG01000003">
    <property type="protein sequence ID" value="RYU90913.1"/>
    <property type="molecule type" value="Genomic_DNA"/>
</dbReference>
<dbReference type="GO" id="GO:0016491">
    <property type="term" value="F:oxidoreductase activity"/>
    <property type="evidence" value="ECO:0007669"/>
    <property type="project" value="InterPro"/>
</dbReference>
<sequence length="257" mass="29570">MEIAVKHFVDEGSIVKKIWGTADTVLFIFAGAAAEFALNKAVDWLYFTGKLPADPLGRLFSTVTYSRRILFSTDNDAYAAIDQINAIHNHVENARGAKIPDWAYLDVLDMLIDYTIRSYELLERKLTDTEKTEVFQIFYKVGTRMNLKGLPATYQDWVIQRGQRLKQNLQYGNLTNDLYQQYRKHLGSPRYWLLKKVQALLVPPTVKQKLGLTGGRLLKPLLFIYKLSGRIKLKHILRDALLPAAYKEQIRGLDTKY</sequence>
<protein>
    <submittedName>
        <fullName evidence="2">DUF2236 domain-containing protein</fullName>
    </submittedName>
</protein>
<dbReference type="InterPro" id="IPR018713">
    <property type="entry name" value="MPAB/Lcp_cat_dom"/>
</dbReference>
<evidence type="ECO:0000313" key="3">
    <source>
        <dbReference type="Proteomes" id="UP000293331"/>
    </source>
</evidence>
<dbReference type="Pfam" id="PF09995">
    <property type="entry name" value="MPAB_Lcp_cat"/>
    <property type="match status" value="1"/>
</dbReference>
<proteinExistence type="predicted"/>
<gene>
    <name evidence="2" type="ORF">EWM62_09770</name>
</gene>
<dbReference type="AlphaFoldDB" id="A0A4Q5LN84"/>
<organism evidence="2 3">
    <name type="scientific">Mucilaginibacter terrigena</name>
    <dbReference type="NCBI Taxonomy" id="2492395"/>
    <lineage>
        <taxon>Bacteria</taxon>
        <taxon>Pseudomonadati</taxon>
        <taxon>Bacteroidota</taxon>
        <taxon>Sphingobacteriia</taxon>
        <taxon>Sphingobacteriales</taxon>
        <taxon>Sphingobacteriaceae</taxon>
        <taxon>Mucilaginibacter</taxon>
    </lineage>
</organism>
<keyword evidence="3" id="KW-1185">Reference proteome</keyword>